<gene>
    <name evidence="2" type="ORF">K7X08_017510</name>
</gene>
<feature type="region of interest" description="Disordered" evidence="1">
    <location>
        <begin position="1"/>
        <end position="25"/>
    </location>
</feature>
<proteinExistence type="predicted"/>
<name>A0A9Q1LXI0_9SOLA</name>
<protein>
    <submittedName>
        <fullName evidence="2">Uncharacterized protein</fullName>
    </submittedName>
</protein>
<evidence type="ECO:0000256" key="1">
    <source>
        <dbReference type="SAM" id="MobiDB-lite"/>
    </source>
</evidence>
<dbReference type="OrthoDB" id="10551347at2759"/>
<accession>A0A9Q1LXI0</accession>
<dbReference type="EMBL" id="JAJAGQ010000013">
    <property type="protein sequence ID" value="KAJ8544927.1"/>
    <property type="molecule type" value="Genomic_DNA"/>
</dbReference>
<sequence>MSNILRSGVDSFCQGPSRSSRKQYARRQRLREMLKLYENAAPESEGLLHWKQQSEEDKGGNTNRQEQVNVKSTLCKKTGQHSDMEDEIVPDQALQQDQVQVEDGLLEVLKLSQIEFTSCVNLYRVLSVLEVRLVKNGTSESAAGLSGQPSEGPATNESNPVLNAGEEKTDGPDIGKRDKGKALQQG</sequence>
<feature type="region of interest" description="Disordered" evidence="1">
    <location>
        <begin position="139"/>
        <end position="186"/>
    </location>
</feature>
<evidence type="ECO:0000313" key="3">
    <source>
        <dbReference type="Proteomes" id="UP001152561"/>
    </source>
</evidence>
<reference evidence="3" key="1">
    <citation type="journal article" date="2023" name="Proc. Natl. Acad. Sci. U.S.A.">
        <title>Genomic and structural basis for evolution of tropane alkaloid biosynthesis.</title>
        <authorList>
            <person name="Wanga Y.-J."/>
            <person name="Taina T."/>
            <person name="Yua J.-Y."/>
            <person name="Lia J."/>
            <person name="Xua B."/>
            <person name="Chenc J."/>
            <person name="D'Auriad J.C."/>
            <person name="Huanga J.-P."/>
            <person name="Huanga S.-X."/>
        </authorList>
    </citation>
    <scope>NUCLEOTIDE SEQUENCE [LARGE SCALE GENOMIC DNA]</scope>
    <source>
        <strain evidence="3">cv. KIB-2019</strain>
    </source>
</reference>
<keyword evidence="3" id="KW-1185">Reference proteome</keyword>
<feature type="compositionally biased region" description="Polar residues" evidence="1">
    <location>
        <begin position="139"/>
        <end position="161"/>
    </location>
</feature>
<evidence type="ECO:0000313" key="2">
    <source>
        <dbReference type="EMBL" id="KAJ8544927.1"/>
    </source>
</evidence>
<comment type="caution">
    <text evidence="2">The sequence shown here is derived from an EMBL/GenBank/DDBJ whole genome shotgun (WGS) entry which is preliminary data.</text>
</comment>
<dbReference type="Proteomes" id="UP001152561">
    <property type="component" value="Unassembled WGS sequence"/>
</dbReference>
<organism evidence="2 3">
    <name type="scientific">Anisodus acutangulus</name>
    <dbReference type="NCBI Taxonomy" id="402998"/>
    <lineage>
        <taxon>Eukaryota</taxon>
        <taxon>Viridiplantae</taxon>
        <taxon>Streptophyta</taxon>
        <taxon>Embryophyta</taxon>
        <taxon>Tracheophyta</taxon>
        <taxon>Spermatophyta</taxon>
        <taxon>Magnoliopsida</taxon>
        <taxon>eudicotyledons</taxon>
        <taxon>Gunneridae</taxon>
        <taxon>Pentapetalae</taxon>
        <taxon>asterids</taxon>
        <taxon>lamiids</taxon>
        <taxon>Solanales</taxon>
        <taxon>Solanaceae</taxon>
        <taxon>Solanoideae</taxon>
        <taxon>Hyoscyameae</taxon>
        <taxon>Anisodus</taxon>
    </lineage>
</organism>
<dbReference type="AlphaFoldDB" id="A0A9Q1LXI0"/>
<feature type="compositionally biased region" description="Basic and acidic residues" evidence="1">
    <location>
        <begin position="165"/>
        <end position="186"/>
    </location>
</feature>